<organism evidence="1 2">
    <name type="scientific">Hymenobacter bucti</name>
    <dbReference type="NCBI Taxonomy" id="1844114"/>
    <lineage>
        <taxon>Bacteria</taxon>
        <taxon>Pseudomonadati</taxon>
        <taxon>Bacteroidota</taxon>
        <taxon>Cytophagia</taxon>
        <taxon>Cytophagales</taxon>
        <taxon>Hymenobacteraceae</taxon>
        <taxon>Hymenobacter</taxon>
    </lineage>
</organism>
<dbReference type="EMBL" id="JBHUFD010000019">
    <property type="protein sequence ID" value="MFD1875553.1"/>
    <property type="molecule type" value="Genomic_DNA"/>
</dbReference>
<proteinExistence type="predicted"/>
<protein>
    <submittedName>
        <fullName evidence="1">SIR2 family protein</fullName>
    </submittedName>
</protein>
<name>A0ABW4R0Y7_9BACT</name>
<accession>A0ABW4R0Y7</accession>
<keyword evidence="2" id="KW-1185">Reference proteome</keyword>
<evidence type="ECO:0000313" key="1">
    <source>
        <dbReference type="EMBL" id="MFD1875553.1"/>
    </source>
</evidence>
<comment type="caution">
    <text evidence="1">The sequence shown here is derived from an EMBL/GenBank/DDBJ whole genome shotgun (WGS) entry which is preliminary data.</text>
</comment>
<dbReference type="Pfam" id="PF13289">
    <property type="entry name" value="SIR2_2"/>
    <property type="match status" value="1"/>
</dbReference>
<gene>
    <name evidence="1" type="ORF">ACFSDX_24180</name>
</gene>
<dbReference type="Proteomes" id="UP001597197">
    <property type="component" value="Unassembled WGS sequence"/>
</dbReference>
<sequence>MSITKSGVGLLKLHGDLHHPKRLVATEEDYDKFLNSYPMLATFLANLLITRTAFFIGYSVDDSDFRQVWQLIKERLGDLRRKAYTVKVDCPAHEKLRYERRGVKVIDIPSNGLNYTTILENVFFSA</sequence>
<dbReference type="RefSeq" id="WP_382318748.1">
    <property type="nucleotide sequence ID" value="NZ_JBHUFD010000019.1"/>
</dbReference>
<reference evidence="2" key="1">
    <citation type="journal article" date="2019" name="Int. J. Syst. Evol. Microbiol.">
        <title>The Global Catalogue of Microorganisms (GCM) 10K type strain sequencing project: providing services to taxonomists for standard genome sequencing and annotation.</title>
        <authorList>
            <consortium name="The Broad Institute Genomics Platform"/>
            <consortium name="The Broad Institute Genome Sequencing Center for Infectious Disease"/>
            <person name="Wu L."/>
            <person name="Ma J."/>
        </authorList>
    </citation>
    <scope>NUCLEOTIDE SEQUENCE [LARGE SCALE GENOMIC DNA]</scope>
    <source>
        <strain evidence="2">CGMCC 1.15795</strain>
    </source>
</reference>
<evidence type="ECO:0000313" key="2">
    <source>
        <dbReference type="Proteomes" id="UP001597197"/>
    </source>
</evidence>